<dbReference type="OrthoDB" id="9798122at2"/>
<accession>A0A5A7SE72</accession>
<dbReference type="SUPFAM" id="SSF53474">
    <property type="entry name" value="alpha/beta-Hydrolases"/>
    <property type="match status" value="1"/>
</dbReference>
<evidence type="ECO:0000256" key="2">
    <source>
        <dbReference type="SAM" id="SignalP"/>
    </source>
</evidence>
<dbReference type="Gene3D" id="1.10.260.130">
    <property type="match status" value="1"/>
</dbReference>
<organism evidence="3 4">
    <name type="scientific">Antrihabitans cavernicola</name>
    <dbReference type="NCBI Taxonomy" id="2495913"/>
    <lineage>
        <taxon>Bacteria</taxon>
        <taxon>Bacillati</taxon>
        <taxon>Actinomycetota</taxon>
        <taxon>Actinomycetes</taxon>
        <taxon>Mycobacteriales</taxon>
        <taxon>Nocardiaceae</taxon>
        <taxon>Antrihabitans</taxon>
    </lineage>
</organism>
<evidence type="ECO:0000256" key="1">
    <source>
        <dbReference type="ARBA" id="ARBA00022801"/>
    </source>
</evidence>
<dbReference type="AlphaFoldDB" id="A0A5A7SE72"/>
<keyword evidence="4" id="KW-1185">Reference proteome</keyword>
<dbReference type="PANTHER" id="PTHR34853">
    <property type="match status" value="1"/>
</dbReference>
<keyword evidence="2" id="KW-0732">Signal</keyword>
<gene>
    <name evidence="3" type="ORF">FOY51_08350</name>
</gene>
<dbReference type="GO" id="GO:0004806">
    <property type="term" value="F:triacylglycerol lipase activity"/>
    <property type="evidence" value="ECO:0007669"/>
    <property type="project" value="InterPro"/>
</dbReference>
<dbReference type="Pfam" id="PF03583">
    <property type="entry name" value="LIP"/>
    <property type="match status" value="1"/>
</dbReference>
<comment type="caution">
    <text evidence="3">The sequence shown here is derived from an EMBL/GenBank/DDBJ whole genome shotgun (WGS) entry which is preliminary data.</text>
</comment>
<keyword evidence="1" id="KW-0378">Hydrolase</keyword>
<sequence>MIVGFGAIVVATAPAAVAAPPTDSFYDPPANFASAAPGAILKSRPVTVKALELFPVNVQAWQLLYRTTNSDGSPYAAVTTVMIPQGPAKPRPLLSYQTAYDSTQRECMPSYSLREANPLDLLDSTKQAPWALPPLEFALAAAGLDKGWAVSMPDPGGIDNHFLTPRVMGYTTLDGIRAAQNFAPLGLPGKSTKTAMWGYSGGGIATSWASELQPKYAPELNLAGAAIGAPVPDLATALNTANGRILAGLIPIGVSSISKDSPEFAATIDKYLTPEGRSIMAAAGAQCLNKNVLFNMFRQVSSYITVPLDQLLADPVVKREIAARTRPPAAPTVPMYIYNGVNDEVSSIAGVDKTVAQYCSTGTSVTYTRDGLPDIVSDHTIVALTGAGGAFAWLDRAMSSDQPVNPPGCRTSTVASTLLDQGNLSALPDFVVTTIKMLFGVALGQGR</sequence>
<evidence type="ECO:0000313" key="3">
    <source>
        <dbReference type="EMBL" id="KAA0023689.1"/>
    </source>
</evidence>
<dbReference type="InterPro" id="IPR029058">
    <property type="entry name" value="AB_hydrolase_fold"/>
</dbReference>
<dbReference type="InterPro" id="IPR005152">
    <property type="entry name" value="Lipase_secreted"/>
</dbReference>
<protein>
    <submittedName>
        <fullName evidence="3">Triacylglycerol lipase</fullName>
    </submittedName>
</protein>
<dbReference type="GO" id="GO:0016042">
    <property type="term" value="P:lipid catabolic process"/>
    <property type="evidence" value="ECO:0007669"/>
    <property type="project" value="InterPro"/>
</dbReference>
<feature type="chain" id="PRO_5022970316" evidence="2">
    <location>
        <begin position="19"/>
        <end position="447"/>
    </location>
</feature>
<feature type="signal peptide" evidence="2">
    <location>
        <begin position="1"/>
        <end position="18"/>
    </location>
</feature>
<dbReference type="Gene3D" id="3.40.50.1820">
    <property type="entry name" value="alpha/beta hydrolase"/>
    <property type="match status" value="1"/>
</dbReference>
<dbReference type="EMBL" id="VLNY01000003">
    <property type="protein sequence ID" value="KAA0023689.1"/>
    <property type="molecule type" value="Genomic_DNA"/>
</dbReference>
<evidence type="ECO:0000313" key="4">
    <source>
        <dbReference type="Proteomes" id="UP000322244"/>
    </source>
</evidence>
<name>A0A5A7SE72_9NOCA</name>
<dbReference type="Proteomes" id="UP000322244">
    <property type="component" value="Unassembled WGS sequence"/>
</dbReference>
<dbReference type="PANTHER" id="PTHR34853:SF5">
    <property type="entry name" value="LIP-DOMAIN-CONTAINING PROTEIN-RELATED"/>
    <property type="match status" value="1"/>
</dbReference>
<reference evidence="3 4" key="1">
    <citation type="submission" date="2019-07" db="EMBL/GenBank/DDBJ databases">
        <title>Rhodococcus cavernicolus sp. nov., isolated from a cave.</title>
        <authorList>
            <person name="Lee S.D."/>
        </authorList>
    </citation>
    <scope>NUCLEOTIDE SEQUENCE [LARGE SCALE GENOMIC DNA]</scope>
    <source>
        <strain evidence="3 4">C1-24</strain>
    </source>
</reference>
<dbReference type="PIRSF" id="PIRSF029171">
    <property type="entry name" value="Esterase_LipA"/>
    <property type="match status" value="1"/>
</dbReference>
<proteinExistence type="predicted"/>